<accession>A0A131YS03</accession>
<sequence length="153" mass="16792">MRFAFVLALTCGTLLASSYAQDEGSDEPSGRARRRGPDVVANIVAVIRMVADLVVPEAEAQDTLHQALDSVGSCLRLSEGLELDFIRKFIAGIPKALDCVDMVFSARGKRQQKKAASCFVKKILLFQKKNNVPMDQVLKVAETISCLKETFLM</sequence>
<feature type="signal peptide" evidence="1">
    <location>
        <begin position="1"/>
        <end position="20"/>
    </location>
</feature>
<evidence type="ECO:0008006" key="3">
    <source>
        <dbReference type="Google" id="ProtNLM"/>
    </source>
</evidence>
<dbReference type="EMBL" id="GEDV01006523">
    <property type="protein sequence ID" value="JAP82034.1"/>
    <property type="molecule type" value="Transcribed_RNA"/>
</dbReference>
<organism evidence="2">
    <name type="scientific">Rhipicephalus appendiculatus</name>
    <name type="common">Brown ear tick</name>
    <dbReference type="NCBI Taxonomy" id="34631"/>
    <lineage>
        <taxon>Eukaryota</taxon>
        <taxon>Metazoa</taxon>
        <taxon>Ecdysozoa</taxon>
        <taxon>Arthropoda</taxon>
        <taxon>Chelicerata</taxon>
        <taxon>Arachnida</taxon>
        <taxon>Acari</taxon>
        <taxon>Parasitiformes</taxon>
        <taxon>Ixodida</taxon>
        <taxon>Ixodoidea</taxon>
        <taxon>Ixodidae</taxon>
        <taxon>Rhipicephalinae</taxon>
        <taxon>Rhipicephalus</taxon>
        <taxon>Rhipicephalus</taxon>
    </lineage>
</organism>
<reference evidence="2" key="1">
    <citation type="journal article" date="2016" name="Ticks Tick Borne Dis.">
        <title>De novo assembly and annotation of the salivary gland transcriptome of Rhipicephalus appendiculatus male and female ticks during blood feeding.</title>
        <authorList>
            <person name="de Castro M.H."/>
            <person name="de Klerk D."/>
            <person name="Pienaar R."/>
            <person name="Latif A.A."/>
            <person name="Rees D.J."/>
            <person name="Mans B.J."/>
        </authorList>
    </citation>
    <scope>NUCLEOTIDE SEQUENCE</scope>
    <source>
        <tissue evidence="2">Salivary glands</tissue>
    </source>
</reference>
<feature type="chain" id="PRO_5007285945" description="Secreted protein" evidence="1">
    <location>
        <begin position="21"/>
        <end position="153"/>
    </location>
</feature>
<proteinExistence type="predicted"/>
<keyword evidence="1" id="KW-0732">Signal</keyword>
<evidence type="ECO:0000313" key="2">
    <source>
        <dbReference type="EMBL" id="JAP82034.1"/>
    </source>
</evidence>
<protein>
    <recommendedName>
        <fullName evidence="3">Secreted protein</fullName>
    </recommendedName>
</protein>
<name>A0A131YS03_RHIAP</name>
<evidence type="ECO:0000256" key="1">
    <source>
        <dbReference type="SAM" id="SignalP"/>
    </source>
</evidence>
<dbReference type="AlphaFoldDB" id="A0A131YS03"/>